<organism evidence="1 2">
    <name type="scientific">Vespula germanica</name>
    <name type="common">German yellow jacket</name>
    <name type="synonym">Paravespula germanica</name>
    <dbReference type="NCBI Taxonomy" id="30212"/>
    <lineage>
        <taxon>Eukaryota</taxon>
        <taxon>Metazoa</taxon>
        <taxon>Ecdysozoa</taxon>
        <taxon>Arthropoda</taxon>
        <taxon>Hexapoda</taxon>
        <taxon>Insecta</taxon>
        <taxon>Pterygota</taxon>
        <taxon>Neoptera</taxon>
        <taxon>Endopterygota</taxon>
        <taxon>Hymenoptera</taxon>
        <taxon>Apocrita</taxon>
        <taxon>Aculeata</taxon>
        <taxon>Vespoidea</taxon>
        <taxon>Vespidae</taxon>
        <taxon>Vespinae</taxon>
        <taxon>Vespula</taxon>
    </lineage>
</organism>
<dbReference type="Proteomes" id="UP000617340">
    <property type="component" value="Unassembled WGS sequence"/>
</dbReference>
<name>A0A834NU46_VESGE</name>
<sequence>MVARLEEDEVEDRVEMSREAAVGLARGGGRGGGGGGGGGGGEVVHSVASIMQRHGIGTVDTLHEILVSFLRESGATPPPTSTSPLPTIAGDSITKLWENFFDFRANVSRAIPAGEDTVDSLARRPGSYASFNCGYSNLMGKLLSPLNNLGDPYAHLNVGLGPSQIEIKIPQWMDLCVAKLSQEFHRPYEFLRDSS</sequence>
<proteinExistence type="predicted"/>
<comment type="caution">
    <text evidence="1">The sequence shown here is derived from an EMBL/GenBank/DDBJ whole genome shotgun (WGS) entry which is preliminary data.</text>
</comment>
<dbReference type="AlphaFoldDB" id="A0A834NU46"/>
<keyword evidence="2" id="KW-1185">Reference proteome</keyword>
<evidence type="ECO:0000313" key="1">
    <source>
        <dbReference type="EMBL" id="KAF7417957.1"/>
    </source>
</evidence>
<gene>
    <name evidence="1" type="ORF">HZH68_000610</name>
</gene>
<protein>
    <submittedName>
        <fullName evidence="1">Uncharacterized protein</fullName>
    </submittedName>
</protein>
<accession>A0A834NU46</accession>
<evidence type="ECO:0000313" key="2">
    <source>
        <dbReference type="Proteomes" id="UP000617340"/>
    </source>
</evidence>
<dbReference type="EMBL" id="JACSDZ010000001">
    <property type="protein sequence ID" value="KAF7417957.1"/>
    <property type="molecule type" value="Genomic_DNA"/>
</dbReference>
<reference evidence="1" key="1">
    <citation type="journal article" date="2020" name="G3 (Bethesda)">
        <title>High-Quality Assemblies for Three Invasive Social Wasps from the &lt;i&gt;Vespula&lt;/i&gt; Genus.</title>
        <authorList>
            <person name="Harrop T.W.R."/>
            <person name="Guhlin J."/>
            <person name="McLaughlin G.M."/>
            <person name="Permina E."/>
            <person name="Stockwell P."/>
            <person name="Gilligan J."/>
            <person name="Le Lec M.F."/>
            <person name="Gruber M.A.M."/>
            <person name="Quinn O."/>
            <person name="Lovegrove M."/>
            <person name="Duncan E.J."/>
            <person name="Remnant E.J."/>
            <person name="Van Eeckhoven J."/>
            <person name="Graham B."/>
            <person name="Knapp R.A."/>
            <person name="Langford K.W."/>
            <person name="Kronenberg Z."/>
            <person name="Press M.O."/>
            <person name="Eacker S.M."/>
            <person name="Wilson-Rankin E.E."/>
            <person name="Purcell J."/>
            <person name="Lester P.J."/>
            <person name="Dearden P.K."/>
        </authorList>
    </citation>
    <scope>NUCLEOTIDE SEQUENCE</scope>
    <source>
        <strain evidence="1">Linc-1</strain>
    </source>
</reference>